<proteinExistence type="predicted"/>
<gene>
    <name evidence="2" type="ORF">C2845_PM03G04250</name>
</gene>
<evidence type="ECO:0000256" key="1">
    <source>
        <dbReference type="SAM" id="MobiDB-lite"/>
    </source>
</evidence>
<organism evidence="2 3">
    <name type="scientific">Panicum miliaceum</name>
    <name type="common">Proso millet</name>
    <name type="synonym">Broomcorn millet</name>
    <dbReference type="NCBI Taxonomy" id="4540"/>
    <lineage>
        <taxon>Eukaryota</taxon>
        <taxon>Viridiplantae</taxon>
        <taxon>Streptophyta</taxon>
        <taxon>Embryophyta</taxon>
        <taxon>Tracheophyta</taxon>
        <taxon>Spermatophyta</taxon>
        <taxon>Magnoliopsida</taxon>
        <taxon>Liliopsida</taxon>
        <taxon>Poales</taxon>
        <taxon>Poaceae</taxon>
        <taxon>PACMAD clade</taxon>
        <taxon>Panicoideae</taxon>
        <taxon>Panicodae</taxon>
        <taxon>Paniceae</taxon>
        <taxon>Panicinae</taxon>
        <taxon>Panicum</taxon>
        <taxon>Panicum sect. Panicum</taxon>
    </lineage>
</organism>
<dbReference type="Proteomes" id="UP000275267">
    <property type="component" value="Unassembled WGS sequence"/>
</dbReference>
<sequence length="118" mass="13523">MAQSGRTPFGDISNAVGTGTQDTSNTTPHALDQKELKRQRERERYVGMSAEQKDEKNKKRSMSDEKRAEINKKRREARLMKRNVQAQFNENKHPDVQDEMLATGLSSVVNLLIKQSFM</sequence>
<name>A0A3L6TBQ1_PANMI</name>
<comment type="caution">
    <text evidence="2">The sequence shown here is derived from an EMBL/GenBank/DDBJ whole genome shotgun (WGS) entry which is preliminary data.</text>
</comment>
<dbReference type="EMBL" id="PQIB02000002">
    <property type="protein sequence ID" value="RLN35694.1"/>
    <property type="molecule type" value="Genomic_DNA"/>
</dbReference>
<evidence type="ECO:0000313" key="3">
    <source>
        <dbReference type="Proteomes" id="UP000275267"/>
    </source>
</evidence>
<evidence type="ECO:0000313" key="2">
    <source>
        <dbReference type="EMBL" id="RLN35694.1"/>
    </source>
</evidence>
<accession>A0A3L6TBQ1</accession>
<feature type="region of interest" description="Disordered" evidence="1">
    <location>
        <begin position="1"/>
        <end position="75"/>
    </location>
</feature>
<feature type="compositionally biased region" description="Polar residues" evidence="1">
    <location>
        <begin position="15"/>
        <end position="28"/>
    </location>
</feature>
<reference evidence="3" key="1">
    <citation type="journal article" date="2019" name="Nat. Commun.">
        <title>The genome of broomcorn millet.</title>
        <authorList>
            <person name="Zou C."/>
            <person name="Miki D."/>
            <person name="Li D."/>
            <person name="Tang Q."/>
            <person name="Xiao L."/>
            <person name="Rajput S."/>
            <person name="Deng P."/>
            <person name="Jia W."/>
            <person name="Huang R."/>
            <person name="Zhang M."/>
            <person name="Sun Y."/>
            <person name="Hu J."/>
            <person name="Fu X."/>
            <person name="Schnable P.S."/>
            <person name="Li F."/>
            <person name="Zhang H."/>
            <person name="Feng B."/>
            <person name="Zhu X."/>
            <person name="Liu R."/>
            <person name="Schnable J.C."/>
            <person name="Zhu J.-K."/>
            <person name="Zhang H."/>
        </authorList>
    </citation>
    <scope>NUCLEOTIDE SEQUENCE [LARGE SCALE GENOMIC DNA]</scope>
</reference>
<dbReference type="STRING" id="4540.A0A3L6TBQ1"/>
<protein>
    <submittedName>
        <fullName evidence="2">Uncharacterized protein</fullName>
    </submittedName>
</protein>
<feature type="compositionally biased region" description="Basic and acidic residues" evidence="1">
    <location>
        <begin position="31"/>
        <end position="71"/>
    </location>
</feature>
<keyword evidence="3" id="KW-1185">Reference proteome</keyword>
<dbReference type="AlphaFoldDB" id="A0A3L6TBQ1"/>